<gene>
    <name evidence="1" type="ORF">C3B61_04075</name>
</gene>
<dbReference type="InterPro" id="IPR005583">
    <property type="entry name" value="YaaA"/>
</dbReference>
<dbReference type="Proteomes" id="UP000237340">
    <property type="component" value="Unassembled WGS sequence"/>
</dbReference>
<protein>
    <submittedName>
        <fullName evidence="1">Peroxide stress protein YaaA</fullName>
    </submittedName>
</protein>
<dbReference type="RefSeq" id="WP_103459632.1">
    <property type="nucleotide sequence ID" value="NZ_PPXD01000005.1"/>
</dbReference>
<name>A0A2S3ZL42_9MICO</name>
<organism evidence="1 2">
    <name type="scientific">Cryobacterium zongtaii</name>
    <dbReference type="NCBI Taxonomy" id="1259217"/>
    <lineage>
        <taxon>Bacteria</taxon>
        <taxon>Bacillati</taxon>
        <taxon>Actinomycetota</taxon>
        <taxon>Actinomycetes</taxon>
        <taxon>Micrococcales</taxon>
        <taxon>Microbacteriaceae</taxon>
        <taxon>Cryobacterium</taxon>
    </lineage>
</organism>
<keyword evidence="2" id="KW-1185">Reference proteome</keyword>
<accession>A0A2S3ZL42</accession>
<dbReference type="AlphaFoldDB" id="A0A2S3ZL42"/>
<proteinExistence type="predicted"/>
<dbReference type="GO" id="GO:0005829">
    <property type="term" value="C:cytosol"/>
    <property type="evidence" value="ECO:0007669"/>
    <property type="project" value="TreeGrafter"/>
</dbReference>
<comment type="caution">
    <text evidence="1">The sequence shown here is derived from an EMBL/GenBank/DDBJ whole genome shotgun (WGS) entry which is preliminary data.</text>
</comment>
<dbReference type="Pfam" id="PF03883">
    <property type="entry name" value="H2O2_YaaD"/>
    <property type="match status" value="1"/>
</dbReference>
<dbReference type="PANTHER" id="PTHR30283:SF4">
    <property type="entry name" value="PEROXIDE STRESS RESISTANCE PROTEIN YAAA"/>
    <property type="match status" value="1"/>
</dbReference>
<dbReference type="EMBL" id="PPXD01000005">
    <property type="protein sequence ID" value="POH69073.1"/>
    <property type="molecule type" value="Genomic_DNA"/>
</dbReference>
<dbReference type="GO" id="GO:0033194">
    <property type="term" value="P:response to hydroperoxide"/>
    <property type="evidence" value="ECO:0007669"/>
    <property type="project" value="TreeGrafter"/>
</dbReference>
<reference evidence="1 2" key="1">
    <citation type="submission" date="2018-01" db="EMBL/GenBank/DDBJ databases">
        <title>Cryobacterium sp. nov., from glaciers in China.</title>
        <authorList>
            <person name="Liu Q."/>
            <person name="Xin Y.-H."/>
        </authorList>
    </citation>
    <scope>NUCLEOTIDE SEQUENCE [LARGE SCALE GENOMIC DNA]</scope>
    <source>
        <strain evidence="1 2">TMN-42</strain>
    </source>
</reference>
<evidence type="ECO:0000313" key="1">
    <source>
        <dbReference type="EMBL" id="POH69073.1"/>
    </source>
</evidence>
<sequence>MFVLLPPSETKRSGGVCMPLAIDSLAFPALTGRRHVLTTALAALAADQDATVRALKLGRTQLAEIDRNAALLSSPTTPVIDRYTGVLYDALAADTLSPAARDFAGRHLLVHSALLGPVGGLDLVPAYRLSHDSRLPGLPLKKHWAADVSAALEATASDGSGGLLLDLRSEGYVSLGPAAGHPRRFYLRVVTESADGRTRALNHFNKKAKGDFTRALLQHGQAFDTVDALLAWAPTAGFALRPGAAGELELVVAGHL</sequence>
<dbReference type="PANTHER" id="PTHR30283">
    <property type="entry name" value="PEROXIDE STRESS RESPONSE PROTEIN YAAA"/>
    <property type="match status" value="1"/>
</dbReference>
<evidence type="ECO:0000313" key="2">
    <source>
        <dbReference type="Proteomes" id="UP000237340"/>
    </source>
</evidence>